<dbReference type="InterPro" id="IPR000412">
    <property type="entry name" value="ABC_2_transport"/>
</dbReference>
<evidence type="ECO:0000256" key="2">
    <source>
        <dbReference type="ARBA" id="ARBA00022692"/>
    </source>
</evidence>
<dbReference type="RefSeq" id="WP_184310652.1">
    <property type="nucleotide sequence ID" value="NZ_JACHEN010000012.1"/>
</dbReference>
<name>A0A841KYY0_9FIRM</name>
<evidence type="ECO:0000313" key="8">
    <source>
        <dbReference type="Proteomes" id="UP000579281"/>
    </source>
</evidence>
<feature type="transmembrane region" description="Helical" evidence="5">
    <location>
        <begin position="104"/>
        <end position="126"/>
    </location>
</feature>
<keyword evidence="8" id="KW-1185">Reference proteome</keyword>
<organism evidence="7 8">
    <name type="scientific">Anaerosolibacter carboniphilus</name>
    <dbReference type="NCBI Taxonomy" id="1417629"/>
    <lineage>
        <taxon>Bacteria</taxon>
        <taxon>Bacillati</taxon>
        <taxon>Bacillota</taxon>
        <taxon>Clostridia</taxon>
        <taxon>Peptostreptococcales</taxon>
        <taxon>Thermotaleaceae</taxon>
        <taxon>Anaerosolibacter</taxon>
    </lineage>
</organism>
<feature type="domain" description="ABC transmembrane type-2" evidence="6">
    <location>
        <begin position="22"/>
        <end position="247"/>
    </location>
</feature>
<dbReference type="InterPro" id="IPR051784">
    <property type="entry name" value="Nod_factor_ABC_transporter"/>
</dbReference>
<sequence length="261" mass="29512">MRDNIRVIMASCKLQMKQSFSRSMFKFCIIAYPILSAITFYFIYAGKNDVTLISYVFLGTAVTSMWTSISFSSAGDIDRERFMGALEVIFSAPTKFRIIMLGKVMGNTILGIFSMVISFLVVNLLFNVKFTMVHPVLFTISLLVGVVSFAAIAMLLSGLLAISRNTRVLMNCIDYPIFILCGTLFPVELLPSWVKPISYILSPTYVLKLARMSINGINDYNVFINYMFGLIFVTILYTIGYFTFYRIIDIKARKEATLEVV</sequence>
<comment type="subcellular location">
    <subcellularLocation>
        <location evidence="5">Cell membrane</location>
        <topology evidence="5">Multi-pass membrane protein</topology>
    </subcellularLocation>
    <subcellularLocation>
        <location evidence="1">Membrane</location>
        <topology evidence="1">Multi-pass membrane protein</topology>
    </subcellularLocation>
</comment>
<accession>A0A841KYY0</accession>
<protein>
    <recommendedName>
        <fullName evidence="5">Transport permease protein</fullName>
    </recommendedName>
</protein>
<keyword evidence="2 5" id="KW-0812">Transmembrane</keyword>
<evidence type="ECO:0000313" key="7">
    <source>
        <dbReference type="EMBL" id="MBB6216112.1"/>
    </source>
</evidence>
<dbReference type="Pfam" id="PF12698">
    <property type="entry name" value="ABC2_membrane_3"/>
    <property type="match status" value="1"/>
</dbReference>
<reference evidence="7 8" key="1">
    <citation type="submission" date="2020-08" db="EMBL/GenBank/DDBJ databases">
        <title>Genomic Encyclopedia of Type Strains, Phase IV (KMG-IV): sequencing the most valuable type-strain genomes for metagenomic binning, comparative biology and taxonomic classification.</title>
        <authorList>
            <person name="Goeker M."/>
        </authorList>
    </citation>
    <scope>NUCLEOTIDE SEQUENCE [LARGE SCALE GENOMIC DNA]</scope>
    <source>
        <strain evidence="7 8">DSM 103526</strain>
    </source>
</reference>
<feature type="transmembrane region" description="Helical" evidence="5">
    <location>
        <begin position="223"/>
        <end position="244"/>
    </location>
</feature>
<evidence type="ECO:0000256" key="5">
    <source>
        <dbReference type="RuleBase" id="RU361157"/>
    </source>
</evidence>
<dbReference type="EMBL" id="JACHEN010000012">
    <property type="protein sequence ID" value="MBB6216112.1"/>
    <property type="molecule type" value="Genomic_DNA"/>
</dbReference>
<keyword evidence="5" id="KW-1003">Cell membrane</keyword>
<proteinExistence type="inferred from homology"/>
<dbReference type="PANTHER" id="PTHR43229:SF2">
    <property type="entry name" value="NODULATION PROTEIN J"/>
    <property type="match status" value="1"/>
</dbReference>
<gene>
    <name evidence="7" type="ORF">HNQ80_002211</name>
</gene>
<dbReference type="AlphaFoldDB" id="A0A841KYY0"/>
<dbReference type="GO" id="GO:0140359">
    <property type="term" value="F:ABC-type transporter activity"/>
    <property type="evidence" value="ECO:0007669"/>
    <property type="project" value="InterPro"/>
</dbReference>
<dbReference type="InterPro" id="IPR013525">
    <property type="entry name" value="ABC2_TM"/>
</dbReference>
<dbReference type="PANTHER" id="PTHR43229">
    <property type="entry name" value="NODULATION PROTEIN J"/>
    <property type="match status" value="1"/>
</dbReference>
<dbReference type="InterPro" id="IPR047817">
    <property type="entry name" value="ABC2_TM_bact-type"/>
</dbReference>
<feature type="transmembrane region" description="Helical" evidence="5">
    <location>
        <begin position="175"/>
        <end position="194"/>
    </location>
</feature>
<comment type="caution">
    <text evidence="7">The sequence shown here is derived from an EMBL/GenBank/DDBJ whole genome shotgun (WGS) entry which is preliminary data.</text>
</comment>
<dbReference type="Proteomes" id="UP000579281">
    <property type="component" value="Unassembled WGS sequence"/>
</dbReference>
<keyword evidence="4 5" id="KW-0472">Membrane</keyword>
<dbReference type="PRINTS" id="PR00164">
    <property type="entry name" value="ABC2TRNSPORT"/>
</dbReference>
<evidence type="ECO:0000256" key="4">
    <source>
        <dbReference type="ARBA" id="ARBA00023136"/>
    </source>
</evidence>
<feature type="transmembrane region" description="Helical" evidence="5">
    <location>
        <begin position="50"/>
        <end position="71"/>
    </location>
</feature>
<evidence type="ECO:0000256" key="3">
    <source>
        <dbReference type="ARBA" id="ARBA00022989"/>
    </source>
</evidence>
<evidence type="ECO:0000256" key="1">
    <source>
        <dbReference type="ARBA" id="ARBA00004141"/>
    </source>
</evidence>
<keyword evidence="3 5" id="KW-1133">Transmembrane helix</keyword>
<dbReference type="GO" id="GO:0043190">
    <property type="term" value="C:ATP-binding cassette (ABC) transporter complex"/>
    <property type="evidence" value="ECO:0007669"/>
    <property type="project" value="InterPro"/>
</dbReference>
<keyword evidence="5" id="KW-0813">Transport</keyword>
<feature type="transmembrane region" description="Helical" evidence="5">
    <location>
        <begin position="24"/>
        <end position="44"/>
    </location>
</feature>
<comment type="similarity">
    <text evidence="5">Belongs to the ABC-2 integral membrane protein family.</text>
</comment>
<dbReference type="PROSITE" id="PS51012">
    <property type="entry name" value="ABC_TM2"/>
    <property type="match status" value="1"/>
</dbReference>
<feature type="transmembrane region" description="Helical" evidence="5">
    <location>
        <begin position="138"/>
        <end position="163"/>
    </location>
</feature>
<evidence type="ECO:0000259" key="6">
    <source>
        <dbReference type="PROSITE" id="PS51012"/>
    </source>
</evidence>